<keyword evidence="5" id="KW-0547">Nucleotide-binding</keyword>
<dbReference type="PANTHER" id="PTHR43065">
    <property type="entry name" value="SENSOR HISTIDINE KINASE"/>
    <property type="match status" value="1"/>
</dbReference>
<dbReference type="PROSITE" id="PS50110">
    <property type="entry name" value="RESPONSE_REGULATORY"/>
    <property type="match status" value="1"/>
</dbReference>
<dbReference type="Gene3D" id="3.30.450.20">
    <property type="entry name" value="PAS domain"/>
    <property type="match status" value="4"/>
</dbReference>
<feature type="domain" description="PAS" evidence="12">
    <location>
        <begin position="3"/>
        <end position="82"/>
    </location>
</feature>
<dbReference type="SUPFAM" id="SSF52172">
    <property type="entry name" value="CheY-like"/>
    <property type="match status" value="1"/>
</dbReference>
<feature type="domain" description="PAC" evidence="13">
    <location>
        <begin position="306"/>
        <end position="356"/>
    </location>
</feature>
<evidence type="ECO:0000256" key="5">
    <source>
        <dbReference type="ARBA" id="ARBA00022741"/>
    </source>
</evidence>
<evidence type="ECO:0000256" key="3">
    <source>
        <dbReference type="ARBA" id="ARBA00022553"/>
    </source>
</evidence>
<dbReference type="SMART" id="SM00448">
    <property type="entry name" value="REC"/>
    <property type="match status" value="1"/>
</dbReference>
<dbReference type="GO" id="GO:0006355">
    <property type="term" value="P:regulation of DNA-templated transcription"/>
    <property type="evidence" value="ECO:0007669"/>
    <property type="project" value="InterPro"/>
</dbReference>
<feature type="modified residue" description="4-aspartylphosphate" evidence="9">
    <location>
        <position position="777"/>
    </location>
</feature>
<dbReference type="SUPFAM" id="SSF47384">
    <property type="entry name" value="Homodimeric domain of signal transducing histidine kinase"/>
    <property type="match status" value="1"/>
</dbReference>
<dbReference type="InterPro" id="IPR000014">
    <property type="entry name" value="PAS"/>
</dbReference>
<evidence type="ECO:0000256" key="2">
    <source>
        <dbReference type="ARBA" id="ARBA00012438"/>
    </source>
</evidence>
<evidence type="ECO:0000259" key="12">
    <source>
        <dbReference type="PROSITE" id="PS50112"/>
    </source>
</evidence>
<comment type="caution">
    <text evidence="14">The sequence shown here is derived from an EMBL/GenBank/DDBJ whole genome shotgun (WGS) entry which is preliminary data.</text>
</comment>
<accession>A0A179D6D5</accession>
<evidence type="ECO:0000313" key="15">
    <source>
        <dbReference type="Proteomes" id="UP000078390"/>
    </source>
</evidence>
<evidence type="ECO:0000313" key="14">
    <source>
        <dbReference type="EMBL" id="OAQ21607.1"/>
    </source>
</evidence>
<dbReference type="Pfam" id="PF00989">
    <property type="entry name" value="PAS"/>
    <property type="match status" value="1"/>
</dbReference>
<dbReference type="Gene3D" id="1.10.287.130">
    <property type="match status" value="1"/>
</dbReference>
<dbReference type="InterPro" id="IPR035965">
    <property type="entry name" value="PAS-like_dom_sf"/>
</dbReference>
<dbReference type="InterPro" id="IPR001789">
    <property type="entry name" value="Sig_transdc_resp-reg_receiver"/>
</dbReference>
<evidence type="ECO:0000256" key="4">
    <source>
        <dbReference type="ARBA" id="ARBA00022679"/>
    </source>
</evidence>
<feature type="domain" description="Histidine kinase" evidence="10">
    <location>
        <begin position="498"/>
        <end position="701"/>
    </location>
</feature>
<evidence type="ECO:0000259" key="13">
    <source>
        <dbReference type="PROSITE" id="PS50113"/>
    </source>
</evidence>
<dbReference type="Gene3D" id="3.30.565.10">
    <property type="entry name" value="Histidine kinase-like ATPase, C-terminal domain"/>
    <property type="match status" value="1"/>
</dbReference>
<dbReference type="RefSeq" id="WP_068668243.1">
    <property type="nucleotide sequence ID" value="NZ_LWLG01000001.1"/>
</dbReference>
<dbReference type="EC" id="2.7.13.3" evidence="2"/>
<dbReference type="GO" id="GO:0000155">
    <property type="term" value="F:phosphorelay sensor kinase activity"/>
    <property type="evidence" value="ECO:0007669"/>
    <property type="project" value="InterPro"/>
</dbReference>
<dbReference type="SMART" id="SM00387">
    <property type="entry name" value="HATPase_c"/>
    <property type="match status" value="1"/>
</dbReference>
<keyword evidence="6" id="KW-0418">Kinase</keyword>
<organism evidence="14 15">
    <name type="scientific">Thermosulfurimonas dismutans</name>
    <dbReference type="NCBI Taxonomy" id="999894"/>
    <lineage>
        <taxon>Bacteria</taxon>
        <taxon>Pseudomonadati</taxon>
        <taxon>Thermodesulfobacteriota</taxon>
        <taxon>Thermodesulfobacteria</taxon>
        <taxon>Thermodesulfobacteriales</taxon>
        <taxon>Thermodesulfobacteriaceae</taxon>
        <taxon>Thermosulfurimonas</taxon>
    </lineage>
</organism>
<evidence type="ECO:0000256" key="1">
    <source>
        <dbReference type="ARBA" id="ARBA00000085"/>
    </source>
</evidence>
<dbReference type="GO" id="GO:0005524">
    <property type="term" value="F:ATP binding"/>
    <property type="evidence" value="ECO:0007669"/>
    <property type="project" value="UniProtKB-KW"/>
</dbReference>
<dbReference type="InterPro" id="IPR003661">
    <property type="entry name" value="HisK_dim/P_dom"/>
</dbReference>
<protein>
    <recommendedName>
        <fullName evidence="2">histidine kinase</fullName>
        <ecNumber evidence="2">2.7.13.3</ecNumber>
    </recommendedName>
</protein>
<dbReference type="Pfam" id="PF02518">
    <property type="entry name" value="HATPase_c"/>
    <property type="match status" value="1"/>
</dbReference>
<dbReference type="PRINTS" id="PR00344">
    <property type="entry name" value="BCTRLSENSOR"/>
</dbReference>
<feature type="domain" description="PAC" evidence="13">
    <location>
        <begin position="435"/>
        <end position="485"/>
    </location>
</feature>
<dbReference type="SMART" id="SM00091">
    <property type="entry name" value="PAS"/>
    <property type="match status" value="4"/>
</dbReference>
<feature type="domain" description="Response regulatory" evidence="11">
    <location>
        <begin position="723"/>
        <end position="843"/>
    </location>
</feature>
<dbReference type="InterPro" id="IPR003594">
    <property type="entry name" value="HATPase_dom"/>
</dbReference>
<sequence>MILNDQNRSFLDLLPDGVMIVDAEGKILYANPAMSKLLKRPLSEIKGGYCYKLIHGTEERPPFCVHDLMHTEDKPVTREFFEPHLKVWLWAYGAPIRDESGKIRACFHITRDVTAEKNNLIGSHLFEKIVDTLPGYFYLSDKDYRILAANQRFKNWVGMEPIGHKCHEVIHGSPKPCKWCRQKIIFEKGKTIEWETICSKDQRWYLAINTPFDSPSGERFKITLIFDIDRRKRLEERLKRVFEESPAAIFISDWEGNIKLANPALRKLLKVPLDLDLTRFKTSDFYVNQEDRNRLLQELEKKKEISGYELEIKDFLGQKLWVALTLKMVKEEGQYHIWGTLQDITVRKKAEQALIESEARFRVLAENAPLGVILIDDQDKIIYFNPAAEKIFGYKTDEILGKSFHLILASTNSYKGALASFKQIPKIGNSHLANQRFELQTKRKDGTVFPAEIFLSIIQLPDKLYYLWIIQDISERKKLEEKRLQLEKHRALELLAGGIAHDFNNILASIIGNLELAQKLTEDQKLKNILKRAEKVACEARNLARDLLTFSKGDIPVPKEVDLRSFLGELARFLLHGSAIKLHLEIPEGLPPVKIDPTHLAQAIQNLILNAKEAMPEGGELFIQAVHVDDRVVIVVRDTGPGIPKDILPKIFEPGFTTKPAGTGIGLSVVKTVVERYNGEISVHSVPGKGTTFKIFLPAGESKKKSRSEKKTLIREPKIFSGQVLVMDDEESIRILLKETLTLMGLSVETAEDGEEALEKYRKALETGNPFDLVILDLTVPGGKGGVWTIERLRKLDPQVKAILSTGYTLDDVRKIVKDLPFVDILRKPYTMDELSQILEKHILEKKS</sequence>
<evidence type="ECO:0000256" key="7">
    <source>
        <dbReference type="ARBA" id="ARBA00022840"/>
    </source>
</evidence>
<keyword evidence="8" id="KW-0902">Two-component regulatory system</keyword>
<dbReference type="Pfam" id="PF13426">
    <property type="entry name" value="PAS_9"/>
    <property type="match status" value="2"/>
</dbReference>
<dbReference type="PANTHER" id="PTHR43065:SF42">
    <property type="entry name" value="TWO-COMPONENT SENSOR PPRA"/>
    <property type="match status" value="1"/>
</dbReference>
<keyword evidence="3 9" id="KW-0597">Phosphoprotein</keyword>
<evidence type="ECO:0000256" key="8">
    <source>
        <dbReference type="ARBA" id="ARBA00023012"/>
    </source>
</evidence>
<evidence type="ECO:0000259" key="11">
    <source>
        <dbReference type="PROSITE" id="PS50110"/>
    </source>
</evidence>
<dbReference type="Pfam" id="PF00512">
    <property type="entry name" value="HisKA"/>
    <property type="match status" value="1"/>
</dbReference>
<dbReference type="InterPro" id="IPR036097">
    <property type="entry name" value="HisK_dim/P_sf"/>
</dbReference>
<keyword evidence="15" id="KW-1185">Reference proteome</keyword>
<dbReference type="AlphaFoldDB" id="A0A179D6D5"/>
<dbReference type="InterPro" id="IPR036890">
    <property type="entry name" value="HATPase_C_sf"/>
</dbReference>
<dbReference type="CDD" id="cd00130">
    <property type="entry name" value="PAS"/>
    <property type="match status" value="3"/>
</dbReference>
<dbReference type="InterPro" id="IPR004358">
    <property type="entry name" value="Sig_transdc_His_kin-like_C"/>
</dbReference>
<keyword evidence="4" id="KW-0808">Transferase</keyword>
<dbReference type="SMART" id="SM00086">
    <property type="entry name" value="PAC"/>
    <property type="match status" value="3"/>
</dbReference>
<dbReference type="Proteomes" id="UP000078390">
    <property type="component" value="Unassembled WGS sequence"/>
</dbReference>
<dbReference type="EMBL" id="LWLG01000001">
    <property type="protein sequence ID" value="OAQ21607.1"/>
    <property type="molecule type" value="Genomic_DNA"/>
</dbReference>
<gene>
    <name evidence="14" type="ORF">TDIS_0125</name>
</gene>
<dbReference type="InterPro" id="IPR013656">
    <property type="entry name" value="PAS_4"/>
</dbReference>
<dbReference type="PROSITE" id="PS50112">
    <property type="entry name" value="PAS"/>
    <property type="match status" value="3"/>
</dbReference>
<dbReference type="SUPFAM" id="SSF55874">
    <property type="entry name" value="ATPase domain of HSP90 chaperone/DNA topoisomerase II/histidine kinase"/>
    <property type="match status" value="1"/>
</dbReference>
<dbReference type="InterPro" id="IPR013767">
    <property type="entry name" value="PAS_fold"/>
</dbReference>
<dbReference type="PROSITE" id="PS50109">
    <property type="entry name" value="HIS_KIN"/>
    <property type="match status" value="1"/>
</dbReference>
<keyword evidence="7" id="KW-0067">ATP-binding</keyword>
<evidence type="ECO:0000259" key="10">
    <source>
        <dbReference type="PROSITE" id="PS50109"/>
    </source>
</evidence>
<dbReference type="SMART" id="SM00388">
    <property type="entry name" value="HisKA"/>
    <property type="match status" value="1"/>
</dbReference>
<reference evidence="14 15" key="1">
    <citation type="submission" date="2016-04" db="EMBL/GenBank/DDBJ databases">
        <title>Genome analysis of Thermosulfurimonas dismutans, the first thermophilic sulfur-disproportionating bacterium of the phylum Thermodesulfobacteria.</title>
        <authorList>
            <person name="Mardanov A.V."/>
            <person name="Beletsky A.V."/>
            <person name="Kadnikov V.V."/>
            <person name="Slobodkin A.I."/>
            <person name="Ravin N.V."/>
        </authorList>
    </citation>
    <scope>NUCLEOTIDE SEQUENCE [LARGE SCALE GENOMIC DNA]</scope>
    <source>
        <strain evidence="14 15">S95</strain>
    </source>
</reference>
<dbReference type="Gene3D" id="3.40.50.2300">
    <property type="match status" value="1"/>
</dbReference>
<dbReference type="SUPFAM" id="SSF55785">
    <property type="entry name" value="PYP-like sensor domain (PAS domain)"/>
    <property type="match status" value="4"/>
</dbReference>
<dbReference type="InterPro" id="IPR001610">
    <property type="entry name" value="PAC"/>
</dbReference>
<comment type="catalytic activity">
    <reaction evidence="1">
        <text>ATP + protein L-histidine = ADP + protein N-phospho-L-histidine.</text>
        <dbReference type="EC" id="2.7.13.3"/>
    </reaction>
</comment>
<dbReference type="OrthoDB" id="9784397at2"/>
<dbReference type="PATRIC" id="fig|999894.6.peg.126"/>
<dbReference type="NCBIfam" id="TIGR00229">
    <property type="entry name" value="sensory_box"/>
    <property type="match status" value="3"/>
</dbReference>
<dbReference type="CDD" id="cd00082">
    <property type="entry name" value="HisKA"/>
    <property type="match status" value="1"/>
</dbReference>
<name>A0A179D6D5_9BACT</name>
<dbReference type="Pfam" id="PF08448">
    <property type="entry name" value="PAS_4"/>
    <property type="match status" value="1"/>
</dbReference>
<evidence type="ECO:0000256" key="6">
    <source>
        <dbReference type="ARBA" id="ARBA00022777"/>
    </source>
</evidence>
<dbReference type="Pfam" id="PF00072">
    <property type="entry name" value="Response_reg"/>
    <property type="match status" value="1"/>
</dbReference>
<feature type="domain" description="PAS" evidence="12">
    <location>
        <begin position="234"/>
        <end position="269"/>
    </location>
</feature>
<proteinExistence type="predicted"/>
<dbReference type="InterPro" id="IPR000700">
    <property type="entry name" value="PAS-assoc_C"/>
</dbReference>
<dbReference type="STRING" id="999894.TDIS_0125"/>
<dbReference type="PROSITE" id="PS50113">
    <property type="entry name" value="PAC"/>
    <property type="match status" value="2"/>
</dbReference>
<dbReference type="InterPro" id="IPR005467">
    <property type="entry name" value="His_kinase_dom"/>
</dbReference>
<evidence type="ECO:0000256" key="9">
    <source>
        <dbReference type="PROSITE-ProRule" id="PRU00169"/>
    </source>
</evidence>
<feature type="domain" description="PAS" evidence="12">
    <location>
        <begin position="357"/>
        <end position="403"/>
    </location>
</feature>
<dbReference type="InterPro" id="IPR011006">
    <property type="entry name" value="CheY-like_superfamily"/>
</dbReference>